<evidence type="ECO:0000259" key="3">
    <source>
        <dbReference type="Pfam" id="PF02563"/>
    </source>
</evidence>
<organism evidence="5 6">
    <name type="scientific">Sphingomonas arantia</name>
    <dbReference type="NCBI Taxonomy" id="1460676"/>
    <lineage>
        <taxon>Bacteria</taxon>
        <taxon>Pseudomonadati</taxon>
        <taxon>Pseudomonadota</taxon>
        <taxon>Alphaproteobacteria</taxon>
        <taxon>Sphingomonadales</taxon>
        <taxon>Sphingomonadaceae</taxon>
        <taxon>Sphingomonas</taxon>
    </lineage>
</organism>
<reference evidence="6" key="1">
    <citation type="journal article" date="2019" name="Int. J. Syst. Evol. Microbiol.">
        <title>The Global Catalogue of Microorganisms (GCM) 10K type strain sequencing project: providing services to taxonomists for standard genome sequencing and annotation.</title>
        <authorList>
            <consortium name="The Broad Institute Genomics Platform"/>
            <consortium name="The Broad Institute Genome Sequencing Center for Infectious Disease"/>
            <person name="Wu L."/>
            <person name="Ma J."/>
        </authorList>
    </citation>
    <scope>NUCLEOTIDE SEQUENCE [LARGE SCALE GENOMIC DNA]</scope>
    <source>
        <strain evidence="6">CGMCC 1.12702</strain>
    </source>
</reference>
<comment type="caution">
    <text evidence="5">The sequence shown here is derived from an EMBL/GenBank/DDBJ whole genome shotgun (WGS) entry which is preliminary data.</text>
</comment>
<feature type="domain" description="Soluble ligand binding" evidence="4">
    <location>
        <begin position="132"/>
        <end position="182"/>
    </location>
</feature>
<dbReference type="EMBL" id="JBHUGS010000005">
    <property type="protein sequence ID" value="MFD1952559.1"/>
    <property type="molecule type" value="Genomic_DNA"/>
</dbReference>
<dbReference type="Pfam" id="PF10531">
    <property type="entry name" value="SLBB"/>
    <property type="match status" value="1"/>
</dbReference>
<accession>A0ABW4U0N6</accession>
<keyword evidence="6" id="KW-1185">Reference proteome</keyword>
<gene>
    <name evidence="5" type="ORF">ACFSGX_17410</name>
</gene>
<evidence type="ECO:0000259" key="4">
    <source>
        <dbReference type="Pfam" id="PF10531"/>
    </source>
</evidence>
<dbReference type="InterPro" id="IPR019554">
    <property type="entry name" value="Soluble_ligand-bd"/>
</dbReference>
<keyword evidence="1 2" id="KW-0732">Signal</keyword>
<feature type="chain" id="PRO_5046008341" evidence="2">
    <location>
        <begin position="36"/>
        <end position="219"/>
    </location>
</feature>
<dbReference type="InterPro" id="IPR003715">
    <property type="entry name" value="Poly_export_N"/>
</dbReference>
<evidence type="ECO:0000313" key="5">
    <source>
        <dbReference type="EMBL" id="MFD1952559.1"/>
    </source>
</evidence>
<evidence type="ECO:0000256" key="1">
    <source>
        <dbReference type="ARBA" id="ARBA00022729"/>
    </source>
</evidence>
<dbReference type="RefSeq" id="WP_380931572.1">
    <property type="nucleotide sequence ID" value="NZ_JBHUGS010000005.1"/>
</dbReference>
<name>A0ABW4U0N6_9SPHN</name>
<feature type="signal peptide" evidence="2">
    <location>
        <begin position="1"/>
        <end position="35"/>
    </location>
</feature>
<dbReference type="Gene3D" id="3.10.560.10">
    <property type="entry name" value="Outer membrane lipoprotein wza domain like"/>
    <property type="match status" value="1"/>
</dbReference>
<dbReference type="Proteomes" id="UP001597400">
    <property type="component" value="Unassembled WGS sequence"/>
</dbReference>
<proteinExistence type="predicted"/>
<sequence>MDHRNSPVAHSRLRCALMPLAALSIMVGPGSIAQAQTASDAPAPRTAAGSAEYRINAGDDLDIYVWGEERMQRTVRILPDGTFAIPLAGTIAAMDRTVAQIASEIRTRIAGNFRERVPEVTVTVRNTAGMNFFVVGKVRNPGSYASGRTIDVVQALSMAGGLAEFADAKHAVILRHTRDGQVVEPIALTNVLKGARRLDAGMLPDALPTLRSGDVLVIP</sequence>
<evidence type="ECO:0000256" key="2">
    <source>
        <dbReference type="SAM" id="SignalP"/>
    </source>
</evidence>
<dbReference type="PANTHER" id="PTHR33619:SF3">
    <property type="entry name" value="POLYSACCHARIDE EXPORT PROTEIN GFCE-RELATED"/>
    <property type="match status" value="1"/>
</dbReference>
<dbReference type="InterPro" id="IPR049712">
    <property type="entry name" value="Poly_export"/>
</dbReference>
<dbReference type="Pfam" id="PF02563">
    <property type="entry name" value="Poly_export"/>
    <property type="match status" value="1"/>
</dbReference>
<feature type="domain" description="Polysaccharide export protein N-terminal" evidence="3">
    <location>
        <begin position="50"/>
        <end position="124"/>
    </location>
</feature>
<dbReference type="PANTHER" id="PTHR33619">
    <property type="entry name" value="POLYSACCHARIDE EXPORT PROTEIN GFCE-RELATED"/>
    <property type="match status" value="1"/>
</dbReference>
<protein>
    <submittedName>
        <fullName evidence="5">Polysaccharide biosynthesis/export family protein</fullName>
    </submittedName>
</protein>
<evidence type="ECO:0000313" key="6">
    <source>
        <dbReference type="Proteomes" id="UP001597400"/>
    </source>
</evidence>